<reference evidence="1 2" key="1">
    <citation type="submission" date="2018-06" db="EMBL/GenBank/DDBJ databases">
        <authorList>
            <consortium name="Pathogen Informatics"/>
            <person name="Doyle S."/>
        </authorList>
    </citation>
    <scope>NUCLEOTIDE SEQUENCE [LARGE SCALE GENOMIC DNA]</scope>
    <source>
        <strain evidence="1 2">NCTC5664</strain>
    </source>
</reference>
<dbReference type="EC" id="4.3.1.19" evidence="1"/>
<evidence type="ECO:0000313" key="2">
    <source>
        <dbReference type="Proteomes" id="UP000254502"/>
    </source>
</evidence>
<dbReference type="SUPFAM" id="SSF53686">
    <property type="entry name" value="Tryptophan synthase beta subunit-like PLP-dependent enzymes"/>
    <property type="match status" value="1"/>
</dbReference>
<gene>
    <name evidence="1" type="ORF">NCTC5664_01925</name>
</gene>
<dbReference type="GO" id="GO:0004794">
    <property type="term" value="F:threonine deaminase activity"/>
    <property type="evidence" value="ECO:0007669"/>
    <property type="project" value="UniProtKB-EC"/>
</dbReference>
<sequence length="68" mass="7789">MPVTTPLQKVNQVKFFGNSNVEVVLTGDTFDHCLAEALTYTSEHQMNFIDPFNNVIQFLDKVRLLKKC</sequence>
<evidence type="ECO:0000313" key="1">
    <source>
        <dbReference type="EMBL" id="SUK49996.1"/>
    </source>
</evidence>
<keyword evidence="1" id="KW-0456">Lyase</keyword>
<name>A0A380DUQ4_STAAU</name>
<dbReference type="AlphaFoldDB" id="A0A380DUQ4"/>
<dbReference type="EMBL" id="UHAQ01000002">
    <property type="protein sequence ID" value="SUK49996.1"/>
    <property type="molecule type" value="Genomic_DNA"/>
</dbReference>
<dbReference type="Proteomes" id="UP000254502">
    <property type="component" value="Unassembled WGS sequence"/>
</dbReference>
<dbReference type="InterPro" id="IPR036052">
    <property type="entry name" value="TrpB-like_PALP_sf"/>
</dbReference>
<dbReference type="GO" id="GO:1901605">
    <property type="term" value="P:alpha-amino acid metabolic process"/>
    <property type="evidence" value="ECO:0007669"/>
    <property type="project" value="UniProtKB-ARBA"/>
</dbReference>
<protein>
    <submittedName>
        <fullName evidence="1">Threonine dehydratase</fullName>
        <ecNumber evidence="1">4.3.1.19</ecNumber>
    </submittedName>
</protein>
<accession>A0A380DUQ4</accession>
<organism evidence="1 2">
    <name type="scientific">Staphylococcus aureus</name>
    <dbReference type="NCBI Taxonomy" id="1280"/>
    <lineage>
        <taxon>Bacteria</taxon>
        <taxon>Bacillati</taxon>
        <taxon>Bacillota</taxon>
        <taxon>Bacilli</taxon>
        <taxon>Bacillales</taxon>
        <taxon>Staphylococcaceae</taxon>
        <taxon>Staphylococcus</taxon>
    </lineage>
</organism>
<dbReference type="Gene3D" id="3.40.50.1100">
    <property type="match status" value="1"/>
</dbReference>
<proteinExistence type="predicted"/>